<organism evidence="1 2">
    <name type="scientific">Fusarium oxysporum f. sp. cubense</name>
    <dbReference type="NCBI Taxonomy" id="61366"/>
    <lineage>
        <taxon>Eukaryota</taxon>
        <taxon>Fungi</taxon>
        <taxon>Dikarya</taxon>
        <taxon>Ascomycota</taxon>
        <taxon>Pezizomycotina</taxon>
        <taxon>Sordariomycetes</taxon>
        <taxon>Hypocreomycetidae</taxon>
        <taxon>Hypocreales</taxon>
        <taxon>Nectriaceae</taxon>
        <taxon>Fusarium</taxon>
        <taxon>Fusarium oxysporum species complex</taxon>
    </lineage>
</organism>
<accession>A0A5C6TBS3</accession>
<evidence type="ECO:0000313" key="1">
    <source>
        <dbReference type="EMBL" id="TXC08480.1"/>
    </source>
</evidence>
<gene>
    <name evidence="1" type="ORF">FocTR4_00003149</name>
</gene>
<dbReference type="EMBL" id="VMNF01000005">
    <property type="protein sequence ID" value="TXC08480.1"/>
    <property type="molecule type" value="Genomic_DNA"/>
</dbReference>
<dbReference type="AlphaFoldDB" id="A0A5C6TBS3"/>
<protein>
    <submittedName>
        <fullName evidence="1">Uncharacterized protein</fullName>
    </submittedName>
</protein>
<proteinExistence type="predicted"/>
<comment type="caution">
    <text evidence="1">The sequence shown here is derived from an EMBL/GenBank/DDBJ whole genome shotgun (WGS) entry which is preliminary data.</text>
</comment>
<name>A0A5C6TBS3_FUSOC</name>
<dbReference type="Proteomes" id="UP000321331">
    <property type="component" value="Unassembled WGS sequence"/>
</dbReference>
<evidence type="ECO:0000313" key="2">
    <source>
        <dbReference type="Proteomes" id="UP000321331"/>
    </source>
</evidence>
<reference evidence="1 2" key="1">
    <citation type="submission" date="2019-07" db="EMBL/GenBank/DDBJ databases">
        <title>The First High-Quality Draft Genome Sequence of the Causal Agent of the Current Panama Disease Epidemic.</title>
        <authorList>
            <person name="Warmington R.J."/>
            <person name="Kay W."/>
            <person name="Jeffries A."/>
            <person name="Bebber D."/>
            <person name="Moore K."/>
            <person name="Studholme D.J."/>
        </authorList>
    </citation>
    <scope>NUCLEOTIDE SEQUENCE [LARGE SCALE GENOMIC DNA]</scope>
    <source>
        <strain evidence="1 2">TR4</strain>
    </source>
</reference>
<sequence>MTTATWTRSSIEAAHPQSCTQKRHRCSPQLSFPFMTDSDATHQLQIRQRRKSLYLTTIHDWYIIAIFHRLQTYTRISRLCWSTVALGYPHSRPLKSGVLGYLYMDEDRFACHALVLLCSTV</sequence>